<dbReference type="Gene3D" id="1.20.120.450">
    <property type="entry name" value="dinb family like domain"/>
    <property type="match status" value="1"/>
</dbReference>
<reference evidence="2 3" key="1">
    <citation type="journal article" date="2009" name="Stand. Genomic Sci.">
        <title>Complete genome sequence of Pedobacter heparinus type strain (HIM 762-3).</title>
        <authorList>
            <person name="Han C."/>
            <person name="Spring S."/>
            <person name="Lapidus A."/>
            <person name="Del Rio T.G."/>
            <person name="Tice H."/>
            <person name="Copeland A."/>
            <person name="Cheng J.F."/>
            <person name="Lucas S."/>
            <person name="Chen F."/>
            <person name="Nolan M."/>
            <person name="Bruce D."/>
            <person name="Goodwin L."/>
            <person name="Pitluck S."/>
            <person name="Ivanova N."/>
            <person name="Mavromatis K."/>
            <person name="Mikhailova N."/>
            <person name="Pati A."/>
            <person name="Chen A."/>
            <person name="Palaniappan K."/>
            <person name="Land M."/>
            <person name="Hauser L."/>
            <person name="Chang Y.J."/>
            <person name="Jeffries C.C."/>
            <person name="Saunders E."/>
            <person name="Chertkov O."/>
            <person name="Brettin T."/>
            <person name="Goker M."/>
            <person name="Rohde M."/>
            <person name="Bristow J."/>
            <person name="Eisen J.A."/>
            <person name="Markowitz V."/>
            <person name="Hugenholtz P."/>
            <person name="Kyrpides N.C."/>
            <person name="Klenk H.P."/>
            <person name="Detter J.C."/>
        </authorList>
    </citation>
    <scope>NUCLEOTIDE SEQUENCE [LARGE SCALE GENOMIC DNA]</scope>
    <source>
        <strain evidence="3">ATCC 13125 / DSM 2366 / CIP 104194 / JCM 7457 / NBRC 12017 / NCIMB 9290 / NRRL B-14731 / HIM 762-3</strain>
    </source>
</reference>
<dbReference type="SUPFAM" id="SSF109854">
    <property type="entry name" value="DinB/YfiT-like putative metalloenzymes"/>
    <property type="match status" value="1"/>
</dbReference>
<name>C6XXD8_PEDHD</name>
<evidence type="ECO:0000313" key="2">
    <source>
        <dbReference type="EMBL" id="ACU06444.1"/>
    </source>
</evidence>
<dbReference type="Proteomes" id="UP000000852">
    <property type="component" value="Chromosome"/>
</dbReference>
<dbReference type="HOGENOM" id="CLU_105789_2_0_10"/>
<proteinExistence type="predicted"/>
<accession>C6XXD8</accession>
<dbReference type="OrthoDB" id="9793216at2"/>
<dbReference type="eggNOG" id="COG2318">
    <property type="taxonomic scope" value="Bacteria"/>
</dbReference>
<gene>
    <name evidence="2" type="ordered locus">Phep_4253</name>
</gene>
<dbReference type="InterPro" id="IPR034660">
    <property type="entry name" value="DinB/YfiT-like"/>
</dbReference>
<feature type="domain" description="DinB-like" evidence="1">
    <location>
        <begin position="44"/>
        <end position="162"/>
    </location>
</feature>
<dbReference type="KEGG" id="phe:Phep_4253"/>
<dbReference type="RefSeq" id="WP_015810051.1">
    <property type="nucleotide sequence ID" value="NC_013061.1"/>
</dbReference>
<keyword evidence="3" id="KW-1185">Reference proteome</keyword>
<sequence length="167" mass="19113">MNRPQIHEYPAWGEKYISLVEGDALEVLKKQASDFPDFINSLVEKADYAYAPGKWTIKELIGHIIDTERILTYRLTCFARAENHALPGFEEDDYVANAHFKDRSLLSFSEEFALLRKSGLYLFGSLTEPELNRSGTAAERQITVRALLFVIAGHIIHHTQIIKSRYL</sequence>
<dbReference type="InterPro" id="IPR024775">
    <property type="entry name" value="DinB-like"/>
</dbReference>
<organism evidence="2 3">
    <name type="scientific">Pedobacter heparinus (strain ATCC 13125 / DSM 2366 / CIP 104194 / JCM 7457 / NBRC 12017 / NCIMB 9290 / NRRL B-14731 / HIM 762-3)</name>
    <dbReference type="NCBI Taxonomy" id="485917"/>
    <lineage>
        <taxon>Bacteria</taxon>
        <taxon>Pseudomonadati</taxon>
        <taxon>Bacteroidota</taxon>
        <taxon>Sphingobacteriia</taxon>
        <taxon>Sphingobacteriales</taxon>
        <taxon>Sphingobacteriaceae</taxon>
        <taxon>Pedobacter</taxon>
    </lineage>
</organism>
<dbReference type="EMBL" id="CP001681">
    <property type="protein sequence ID" value="ACU06444.1"/>
    <property type="molecule type" value="Genomic_DNA"/>
</dbReference>
<evidence type="ECO:0000313" key="3">
    <source>
        <dbReference type="Proteomes" id="UP000000852"/>
    </source>
</evidence>
<dbReference type="Pfam" id="PF12867">
    <property type="entry name" value="DinB_2"/>
    <property type="match status" value="1"/>
</dbReference>
<dbReference type="AlphaFoldDB" id="C6XXD8"/>
<dbReference type="STRING" id="485917.Phep_4253"/>
<evidence type="ECO:0000259" key="1">
    <source>
        <dbReference type="Pfam" id="PF12867"/>
    </source>
</evidence>
<protein>
    <recommendedName>
        <fullName evidence="1">DinB-like domain-containing protein</fullName>
    </recommendedName>
</protein>